<dbReference type="WBParaSite" id="maker-E.canG7_contigs_8413-snap-gene-0.10-mRNA-1">
    <property type="protein sequence ID" value="maker-E.canG7_contigs_8413-snap-gene-0.10-mRNA-1"/>
    <property type="gene ID" value="EcG7_07481"/>
</dbReference>
<reference evidence="2" key="1">
    <citation type="submission" date="2022-11" db="UniProtKB">
        <authorList>
            <consortium name="WormBaseParasite"/>
        </authorList>
    </citation>
    <scope>IDENTIFICATION</scope>
</reference>
<evidence type="ECO:0000313" key="1">
    <source>
        <dbReference type="Proteomes" id="UP000887562"/>
    </source>
</evidence>
<evidence type="ECO:0000313" key="2">
    <source>
        <dbReference type="WBParaSite" id="maker-E.canG7_contigs_8413-snap-gene-0.10-mRNA-1"/>
    </source>
</evidence>
<sequence>MPVEKLNGPMLMFWRFIRRCNNYSLILAFNLFFVPICYSSRNVLLPSCSEWKEISRRVRYSHHMCITRVPQTDSLNENTNSCIYSWFPEADNLISATVEVVKVITEH</sequence>
<accession>A0A915EW17</accession>
<protein>
    <submittedName>
        <fullName evidence="2">Secreted protein</fullName>
    </submittedName>
</protein>
<dbReference type="Proteomes" id="UP000887562">
    <property type="component" value="Unplaced"/>
</dbReference>
<organism evidence="1 2">
    <name type="scientific">Echinococcus canadensis</name>
    <dbReference type="NCBI Taxonomy" id="519352"/>
    <lineage>
        <taxon>Eukaryota</taxon>
        <taxon>Metazoa</taxon>
        <taxon>Spiralia</taxon>
        <taxon>Lophotrochozoa</taxon>
        <taxon>Platyhelminthes</taxon>
        <taxon>Cestoda</taxon>
        <taxon>Eucestoda</taxon>
        <taxon>Cyclophyllidea</taxon>
        <taxon>Taeniidae</taxon>
        <taxon>Echinococcus</taxon>
        <taxon>Echinococcus canadensis group</taxon>
    </lineage>
</organism>
<proteinExistence type="predicted"/>
<keyword evidence="1" id="KW-1185">Reference proteome</keyword>
<dbReference type="AlphaFoldDB" id="A0A915EW17"/>
<name>A0A915EW17_9CEST</name>